<comment type="caution">
    <text evidence="2">The sequence shown here is derived from an EMBL/GenBank/DDBJ whole genome shotgun (WGS) entry which is preliminary data.</text>
</comment>
<dbReference type="Pfam" id="PF00561">
    <property type="entry name" value="Abhydrolase_1"/>
    <property type="match status" value="1"/>
</dbReference>
<proteinExistence type="predicted"/>
<evidence type="ECO:0000313" key="3">
    <source>
        <dbReference type="Proteomes" id="UP000535182"/>
    </source>
</evidence>
<keyword evidence="3" id="KW-1185">Reference proteome</keyword>
<dbReference type="EMBL" id="JACHEB010000002">
    <property type="protein sequence ID" value="MBB5327273.1"/>
    <property type="molecule type" value="Genomic_DNA"/>
</dbReference>
<reference evidence="2 3" key="1">
    <citation type="submission" date="2020-08" db="EMBL/GenBank/DDBJ databases">
        <title>Genomic Encyclopedia of Type Strains, Phase IV (KMG-V): Genome sequencing to study the core and pangenomes of soil and plant-associated prokaryotes.</title>
        <authorList>
            <person name="Whitman W."/>
        </authorList>
    </citation>
    <scope>NUCLEOTIDE SEQUENCE [LARGE SCALE GENOMIC DNA]</scope>
    <source>
        <strain evidence="2 3">X5P2</strain>
    </source>
</reference>
<organism evidence="2 3">
    <name type="scientific">Tunturiibacter gelidiferens</name>
    <dbReference type="NCBI Taxonomy" id="3069689"/>
    <lineage>
        <taxon>Bacteria</taxon>
        <taxon>Pseudomonadati</taxon>
        <taxon>Acidobacteriota</taxon>
        <taxon>Terriglobia</taxon>
        <taxon>Terriglobales</taxon>
        <taxon>Acidobacteriaceae</taxon>
        <taxon>Tunturiibacter</taxon>
    </lineage>
</organism>
<evidence type="ECO:0000259" key="1">
    <source>
        <dbReference type="Pfam" id="PF00561"/>
    </source>
</evidence>
<dbReference type="SUPFAM" id="SSF53474">
    <property type="entry name" value="alpha/beta-Hydrolases"/>
    <property type="match status" value="1"/>
</dbReference>
<sequence>MHLYCIGEGSPTVMIVGAAFSFDWGLVQPEVAKWTRVCTFDPSGNAWSDPFQTPTLIPPSQNSNQTPIEKTTPTCTDRVDEIHRLLTKMPIHGPYVLVGFSVGALWERIYAARYPDNIAGMIIVDHAFLPDLGKSAPPHVSPSQGSSHRYSPPVLLSEAPIVMGFEDDSNFSRLPARDQELHMWALSQHPVRPGPEMAADCFALISEVTGERRYPLGDMPLWVINTSNESQDYRALQRKLLALSRTSKQIIAWHSSHMVPIDEPDLITRAIREAVERERRILEKP</sequence>
<dbReference type="Gene3D" id="3.40.50.1820">
    <property type="entry name" value="alpha/beta hydrolase"/>
    <property type="match status" value="1"/>
</dbReference>
<accession>A0A9X0QBJ4</accession>
<name>A0A9X0QBJ4_9BACT</name>
<evidence type="ECO:0000313" key="2">
    <source>
        <dbReference type="EMBL" id="MBB5327273.1"/>
    </source>
</evidence>
<dbReference type="InterPro" id="IPR000073">
    <property type="entry name" value="AB_hydrolase_1"/>
</dbReference>
<dbReference type="InterPro" id="IPR029058">
    <property type="entry name" value="AB_hydrolase_fold"/>
</dbReference>
<protein>
    <submittedName>
        <fullName evidence="2">Pimeloyl-ACP methyl ester carboxylesterase</fullName>
    </submittedName>
</protein>
<dbReference type="AlphaFoldDB" id="A0A9X0QBJ4"/>
<feature type="domain" description="AB hydrolase-1" evidence="1">
    <location>
        <begin position="29"/>
        <end position="231"/>
    </location>
</feature>
<gene>
    <name evidence="2" type="ORF">HDF14_000878</name>
</gene>
<dbReference type="Proteomes" id="UP000535182">
    <property type="component" value="Unassembled WGS sequence"/>
</dbReference>